<evidence type="ECO:0000256" key="2">
    <source>
        <dbReference type="SAM" id="SignalP"/>
    </source>
</evidence>
<feature type="compositionally biased region" description="Low complexity" evidence="1">
    <location>
        <begin position="103"/>
        <end position="118"/>
    </location>
</feature>
<evidence type="ECO:0000313" key="4">
    <source>
        <dbReference type="Proteomes" id="UP000019132"/>
    </source>
</evidence>
<dbReference type="PANTHER" id="PTHR48148">
    <property type="entry name" value="KERATINOCYTE PROLINE-RICH PROTEIN"/>
    <property type="match status" value="1"/>
</dbReference>
<dbReference type="STRING" id="431595.K3W7B6"/>
<reference evidence="3" key="3">
    <citation type="submission" date="2015-02" db="UniProtKB">
        <authorList>
            <consortium name="EnsemblProtists"/>
        </authorList>
    </citation>
    <scope>IDENTIFICATION</scope>
    <source>
        <strain evidence="3">DAOM BR144</strain>
    </source>
</reference>
<reference evidence="4" key="2">
    <citation type="submission" date="2010-04" db="EMBL/GenBank/DDBJ databases">
        <authorList>
            <person name="Buell R."/>
            <person name="Hamilton J."/>
            <person name="Hostetler J."/>
        </authorList>
    </citation>
    <scope>NUCLEOTIDE SEQUENCE [LARGE SCALE GENOMIC DNA]</scope>
    <source>
        <strain evidence="4">DAOM:BR144</strain>
    </source>
</reference>
<evidence type="ECO:0000313" key="3">
    <source>
        <dbReference type="EnsemblProtists" id="PYU1_T000857"/>
    </source>
</evidence>
<keyword evidence="4" id="KW-1185">Reference proteome</keyword>
<dbReference type="InParanoid" id="K3W7B6"/>
<keyword evidence="2" id="KW-0732">Signal</keyword>
<dbReference type="Proteomes" id="UP000019132">
    <property type="component" value="Unassembled WGS sequence"/>
</dbReference>
<evidence type="ECO:0000256" key="1">
    <source>
        <dbReference type="SAM" id="MobiDB-lite"/>
    </source>
</evidence>
<dbReference type="HOGENOM" id="CLU_270470_0_0_1"/>
<accession>K3W7B6</accession>
<evidence type="ECO:0008006" key="5">
    <source>
        <dbReference type="Google" id="ProtNLM"/>
    </source>
</evidence>
<feature type="region of interest" description="Disordered" evidence="1">
    <location>
        <begin position="92"/>
        <end position="118"/>
    </location>
</feature>
<dbReference type="eggNOG" id="ENOG502RB01">
    <property type="taxonomic scope" value="Eukaryota"/>
</dbReference>
<protein>
    <recommendedName>
        <fullName evidence="5">TNFR-Cys domain-containing protein</fullName>
    </recommendedName>
</protein>
<dbReference type="VEuPathDB" id="FungiDB:PYU1_G000857"/>
<dbReference type="EnsemblProtists" id="PYU1_T000857">
    <property type="protein sequence ID" value="PYU1_T000857"/>
    <property type="gene ID" value="PYU1_G000857"/>
</dbReference>
<name>K3W7B6_GLOUD</name>
<feature type="compositionally biased region" description="Pro residues" evidence="1">
    <location>
        <begin position="314"/>
        <end position="327"/>
    </location>
</feature>
<feature type="compositionally biased region" description="Low complexity" evidence="1">
    <location>
        <begin position="346"/>
        <end position="357"/>
    </location>
</feature>
<dbReference type="AlphaFoldDB" id="K3W7B6"/>
<feature type="compositionally biased region" description="Pro residues" evidence="1">
    <location>
        <begin position="370"/>
        <end position="380"/>
    </location>
</feature>
<sequence>MVFPRSDGSRSLSKFALLCALNLCLLQGAQYANAAGTCLMAASSGDSTVGIKIVADSSCRVNPGTGCIGINSDCRFCKTKDSPQSLHFTACDEIDPPSPAPTPTTTTKAPQSQATSNAPVVVPSAAPAIVAPTSGPTTVTPTENPVGNPTSISAQCGIADGDLAVGVEVIDDSSCASGGLGCFNNHCRFCKVGDTPQSKHLLSCISLGADYPTISPMNTNAPSSACEVSQGDFNVGINVVSDATCANGGLGCYDGHCRFCKYNSTPSSVHLNDCSTYGLVSAPTPTTAPLLVAGTLDVVAGPTPRPTVKLIPTAPAPIPTTPGPTPCPSSEKPDGGILEVAPTPTPSETLTPTTRSPTPIPSPAYIVTPKPTPSPTPTTPAPTTIAPGPTPCPSSLKPTPSSEKPSGGTLDVVSTPTPTSTSCSSKLSAGDANVGIQVITWANCAKEGGVGCFDTICRFCRVWTTPQSKHLDSCTSFGYFGSPVGTSLEVTPSPSDATVVPLPLNSGLCVASPGDNAVGIHGVVAANCAADGLGCFENNFCRYCKVTDTPQSAHLHSCSSLSSFVGTPLTPAPSPTSAGSCTVSAGDSAVGISAIYADDCDRDGLGCFLDSQCRYCKLYDTIQSAHLHDCVPPTFVSDPSWPASDTVVPFPSDQTPTPAMSGGLDGPIGGTADVSSNCFTTVSEGDRKAGIQIVGDDSCGGAEPGVGCIDSACRFCKFRDTTESAGFLPCTQFGYDFFDDAVTLAPSPQTPSEPATVTSESCAAKVSEGDKRVGIYGVADVECLKGGIGCNDKDICRLCRLVDTPQSHHLAACPISIVTTTPVSAVVTPAPPTNEPLSTSVTSDTCAARVSTDDKNVGISAIADPTCAQGGVGCNEIDICRLCKINDTPQSSHYVACSPSASTSAPSTGVVAPTRSTSITAASCAAKVSKGDDAVGISSTVDFSCLSGGTGCNDADVCRLCYMSITPQSSHLPSAR</sequence>
<dbReference type="EMBL" id="GL376620">
    <property type="status" value="NOT_ANNOTATED_CDS"/>
    <property type="molecule type" value="Genomic_DNA"/>
</dbReference>
<feature type="region of interest" description="Disordered" evidence="1">
    <location>
        <begin position="308"/>
        <end position="417"/>
    </location>
</feature>
<reference evidence="4" key="1">
    <citation type="journal article" date="2010" name="Genome Biol.">
        <title>Genome sequence of the necrotrophic plant pathogen Pythium ultimum reveals original pathogenicity mechanisms and effector repertoire.</title>
        <authorList>
            <person name="Levesque C.A."/>
            <person name="Brouwer H."/>
            <person name="Cano L."/>
            <person name="Hamilton J.P."/>
            <person name="Holt C."/>
            <person name="Huitema E."/>
            <person name="Raffaele S."/>
            <person name="Robideau G.P."/>
            <person name="Thines M."/>
            <person name="Win J."/>
            <person name="Zerillo M.M."/>
            <person name="Beakes G.W."/>
            <person name="Boore J.L."/>
            <person name="Busam D."/>
            <person name="Dumas B."/>
            <person name="Ferriera S."/>
            <person name="Fuerstenberg S.I."/>
            <person name="Gachon C.M."/>
            <person name="Gaulin E."/>
            <person name="Govers F."/>
            <person name="Grenville-Briggs L."/>
            <person name="Horner N."/>
            <person name="Hostetler J."/>
            <person name="Jiang R.H."/>
            <person name="Johnson J."/>
            <person name="Krajaejun T."/>
            <person name="Lin H."/>
            <person name="Meijer H.J."/>
            <person name="Moore B."/>
            <person name="Morris P."/>
            <person name="Phuntmart V."/>
            <person name="Puiu D."/>
            <person name="Shetty J."/>
            <person name="Stajich J.E."/>
            <person name="Tripathy S."/>
            <person name="Wawra S."/>
            <person name="van West P."/>
            <person name="Whitty B.R."/>
            <person name="Coutinho P.M."/>
            <person name="Henrissat B."/>
            <person name="Martin F."/>
            <person name="Thomas P.D."/>
            <person name="Tyler B.M."/>
            <person name="De Vries R.P."/>
            <person name="Kamoun S."/>
            <person name="Yandell M."/>
            <person name="Tisserat N."/>
            <person name="Buell C.R."/>
        </authorList>
    </citation>
    <scope>NUCLEOTIDE SEQUENCE</scope>
    <source>
        <strain evidence="4">DAOM:BR144</strain>
    </source>
</reference>
<dbReference type="PANTHER" id="PTHR48148:SF2">
    <property type="entry name" value="PA14 DOMAIN-CONTAINING PROTEIN"/>
    <property type="match status" value="1"/>
</dbReference>
<feature type="signal peptide" evidence="2">
    <location>
        <begin position="1"/>
        <end position="34"/>
    </location>
</feature>
<organism evidence="3 4">
    <name type="scientific">Globisporangium ultimum (strain ATCC 200006 / CBS 805.95 / DAOM BR144)</name>
    <name type="common">Pythium ultimum</name>
    <dbReference type="NCBI Taxonomy" id="431595"/>
    <lineage>
        <taxon>Eukaryota</taxon>
        <taxon>Sar</taxon>
        <taxon>Stramenopiles</taxon>
        <taxon>Oomycota</taxon>
        <taxon>Peronosporomycetes</taxon>
        <taxon>Pythiales</taxon>
        <taxon>Pythiaceae</taxon>
        <taxon>Globisporangium</taxon>
    </lineage>
</organism>
<dbReference type="OMA" id="CKTSETP"/>
<proteinExistence type="predicted"/>
<feature type="chain" id="PRO_5003867337" description="TNFR-Cys domain-containing protein" evidence="2">
    <location>
        <begin position="35"/>
        <end position="976"/>
    </location>
</feature>